<dbReference type="EMBL" id="JAGJCB010000014">
    <property type="protein sequence ID" value="MBP0904839.1"/>
    <property type="molecule type" value="Genomic_DNA"/>
</dbReference>
<reference evidence="1 2" key="1">
    <citation type="submission" date="2021-04" db="EMBL/GenBank/DDBJ databases">
        <title>Mariniflexile gromovii gen. nov., sp. nov., a gliding bacterium isolated from the sea urchin Strongylocentrotus intermedius.</title>
        <authorList>
            <person name="Ko S."/>
            <person name="Le V."/>
            <person name="Ahn C.-Y."/>
            <person name="Oh H.-M."/>
        </authorList>
    </citation>
    <scope>NUCLEOTIDE SEQUENCE [LARGE SCALE GENOMIC DNA]</scope>
    <source>
        <strain evidence="1 2">KCTC 12570</strain>
    </source>
</reference>
<dbReference type="RefSeq" id="WP_209655731.1">
    <property type="nucleotide sequence ID" value="NZ_JAGJCB010000014.1"/>
</dbReference>
<organism evidence="1 2">
    <name type="scientific">Mariniflexile gromovii</name>
    <dbReference type="NCBI Taxonomy" id="362523"/>
    <lineage>
        <taxon>Bacteria</taxon>
        <taxon>Pseudomonadati</taxon>
        <taxon>Bacteroidota</taxon>
        <taxon>Flavobacteriia</taxon>
        <taxon>Flavobacteriales</taxon>
        <taxon>Flavobacteriaceae</taxon>
        <taxon>Mariniflexile</taxon>
    </lineage>
</organism>
<keyword evidence="2" id="KW-1185">Reference proteome</keyword>
<accession>A0ABS4BW70</accession>
<name>A0ABS4BW70_9FLAO</name>
<proteinExistence type="predicted"/>
<sequence>MIQEELLIENQRVDIDGEGKIQRTLTLNSLGSITAKQSSYSNTIKLPKTANNIKIFDGLSINGNTSNKPYERLVCSYLYNSIPVFLNGYAIIDKVTQDAFEITIYNGVIELAEILKDKLLNDLDFTELSHSLTVNKYQEVINDDSSPFTYSIPMDMVNRNPDDKNYEPFGGTGFTDVYYLNELQPLVKHEFIFNKIFEEAGYIVEGDLFDDTLLYDNFKTEYSPITTGQIIITPTGDTSTTISKSSDVLSVNQTENFVFSREDVIDGLIGSGNTELTFNDTGFTCHFTGILEMTISPDFNFSYAENKKINYTQNGVEYLLRVILGDTDTGTSAFKKRINVSSGDTISFSIYAESETSGLNEKIEYTYGFDCDFEAYTNLDSLIDGNLIKLGKTKQLDFIKDVANRYGLLINKNPNENKIVVKNINNLLNSKTTAIDYSTKLINVKEETFTINYGQRNTLEWKYLKTNEETDYSGFADDYFNLSNKIATSEVSFYTSLFETFNKSTTIIDNFGIDYNYHITYPLLTIEYIDDGVDNIADIPYYEANENALMLCRLFKSDFKIDYDLGFKNPPVLVDNEINEYFIYPQRPLEFSEMLDNYYSSFINLLGRYKAITVNFNLNLLDIHLFDFYKLIYLKQTGKYYYVNKLKYNVASPITEAELVEIPF</sequence>
<protein>
    <submittedName>
        <fullName evidence="1">Uncharacterized protein</fullName>
    </submittedName>
</protein>
<evidence type="ECO:0000313" key="2">
    <source>
        <dbReference type="Proteomes" id="UP000670776"/>
    </source>
</evidence>
<evidence type="ECO:0000313" key="1">
    <source>
        <dbReference type="EMBL" id="MBP0904839.1"/>
    </source>
</evidence>
<gene>
    <name evidence="1" type="ORF">J8H85_13440</name>
</gene>
<dbReference type="Proteomes" id="UP000670776">
    <property type="component" value="Unassembled WGS sequence"/>
</dbReference>
<comment type="caution">
    <text evidence="1">The sequence shown here is derived from an EMBL/GenBank/DDBJ whole genome shotgun (WGS) entry which is preliminary data.</text>
</comment>